<reference evidence="2" key="1">
    <citation type="journal article" date="2024" name="Algal Res.">
        <title>Biochemical, toxicological and genomic investigation of a high-biomass producing Limnothrix strain isolated from Italian shallow drinking water reservoir.</title>
        <authorList>
            <person name="Simonazzi M."/>
            <person name="Shishido T.K."/>
            <person name="Delbaje E."/>
            <person name="Wahlsten M."/>
            <person name="Fewer D.P."/>
            <person name="Sivonen K."/>
            <person name="Pezzolesi L."/>
            <person name="Pistocchi R."/>
        </authorList>
    </citation>
    <scope>NUCLEOTIDE SEQUENCE [LARGE SCALE GENOMIC DNA]</scope>
    <source>
        <strain evidence="2">LRLZ20PSL1</strain>
    </source>
</reference>
<accession>A0ABW7C5V7</accession>
<organism evidence="1 2">
    <name type="scientific">Limnothrix redekei LRLZ20PSL1</name>
    <dbReference type="NCBI Taxonomy" id="3112953"/>
    <lineage>
        <taxon>Bacteria</taxon>
        <taxon>Bacillati</taxon>
        <taxon>Cyanobacteriota</taxon>
        <taxon>Cyanophyceae</taxon>
        <taxon>Pseudanabaenales</taxon>
        <taxon>Pseudanabaenaceae</taxon>
        <taxon>Limnothrix</taxon>
    </lineage>
</organism>
<comment type="caution">
    <text evidence="1">The sequence shown here is derived from an EMBL/GenBank/DDBJ whole genome shotgun (WGS) entry which is preliminary data.</text>
</comment>
<protein>
    <submittedName>
        <fullName evidence="1">Uncharacterized protein</fullName>
    </submittedName>
</protein>
<keyword evidence="2" id="KW-1185">Reference proteome</keyword>
<evidence type="ECO:0000313" key="1">
    <source>
        <dbReference type="EMBL" id="MFG3816582.1"/>
    </source>
</evidence>
<dbReference type="RefSeq" id="WP_393010589.1">
    <property type="nucleotide sequence ID" value="NZ_JAZAQF010000014.1"/>
</dbReference>
<gene>
    <name evidence="1" type="ORF">VPK24_02950</name>
</gene>
<evidence type="ECO:0000313" key="2">
    <source>
        <dbReference type="Proteomes" id="UP001604335"/>
    </source>
</evidence>
<name>A0ABW7C5V7_9CYAN</name>
<proteinExistence type="predicted"/>
<dbReference type="Proteomes" id="UP001604335">
    <property type="component" value="Unassembled WGS sequence"/>
</dbReference>
<dbReference type="EMBL" id="JAZAQF010000014">
    <property type="protein sequence ID" value="MFG3816582.1"/>
    <property type="molecule type" value="Genomic_DNA"/>
</dbReference>
<sequence length="166" mass="17322">MSFTLIHRLGQSLSAGRLVAASAVLSLALVGCGESKVAQCNKLIAVVNKGQQISSSIKGMDAPAMKKLSTDLGGLSKEIGAVEVADETLKGFQGRFVKIYSDLSTASSKVGGALEEMEKAKKPSPESLKRLKQLQEDVTGASKMGETAAKDESALVKEVNTYCAGT</sequence>